<dbReference type="Proteomes" id="UP000186795">
    <property type="component" value="Unassembled WGS sequence"/>
</dbReference>
<evidence type="ECO:0000313" key="1">
    <source>
        <dbReference type="EMBL" id="SIS55133.1"/>
    </source>
</evidence>
<gene>
    <name evidence="1" type="ORF">SAMN05421790_102386</name>
</gene>
<organism evidence="1 2">
    <name type="scientific">Kroppenstedtia eburnea</name>
    <dbReference type="NCBI Taxonomy" id="714067"/>
    <lineage>
        <taxon>Bacteria</taxon>
        <taxon>Bacillati</taxon>
        <taxon>Bacillota</taxon>
        <taxon>Bacilli</taxon>
        <taxon>Bacillales</taxon>
        <taxon>Thermoactinomycetaceae</taxon>
        <taxon>Kroppenstedtia</taxon>
    </lineage>
</organism>
<dbReference type="AlphaFoldDB" id="A0A1N7K0K6"/>
<dbReference type="NCBIfam" id="NF033679">
    <property type="entry name" value="DNRLRE_dom"/>
    <property type="match status" value="1"/>
</dbReference>
<reference evidence="2" key="1">
    <citation type="submission" date="2017-01" db="EMBL/GenBank/DDBJ databases">
        <authorList>
            <person name="Varghese N."/>
            <person name="Submissions S."/>
        </authorList>
    </citation>
    <scope>NUCLEOTIDE SEQUENCE [LARGE SCALE GENOMIC DNA]</scope>
    <source>
        <strain evidence="2">DSM 45196</strain>
    </source>
</reference>
<dbReference type="RefSeq" id="WP_040387477.1">
    <property type="nucleotide sequence ID" value="NZ_CP048103.1"/>
</dbReference>
<sequence>MFDQFFTSRTASATTMYDFDLTSLARDWYTGKTANHGVSLRHATESNDRKSYYSCEFANYEGIWKPKLTITYTIDPLGQEEFWTTAASNGIDGICSTYNSFIVYLAFKKYHSVYEVTTVID</sequence>
<protein>
    <submittedName>
        <fullName evidence="1">Uncharacterized protein</fullName>
    </submittedName>
</protein>
<dbReference type="EMBL" id="FTOD01000002">
    <property type="protein sequence ID" value="SIS55133.1"/>
    <property type="molecule type" value="Genomic_DNA"/>
</dbReference>
<evidence type="ECO:0000313" key="2">
    <source>
        <dbReference type="Proteomes" id="UP000186795"/>
    </source>
</evidence>
<accession>A0A1N7K0K6</accession>
<keyword evidence="2" id="KW-1185">Reference proteome</keyword>
<proteinExistence type="predicted"/>
<dbReference type="OrthoDB" id="41445at2"/>
<name>A0A1N7K0K6_9BACL</name>